<organism evidence="2 3">
    <name type="scientific">Granulicella cerasi</name>
    <dbReference type="NCBI Taxonomy" id="741063"/>
    <lineage>
        <taxon>Bacteria</taxon>
        <taxon>Pseudomonadati</taxon>
        <taxon>Acidobacteriota</taxon>
        <taxon>Terriglobia</taxon>
        <taxon>Terriglobales</taxon>
        <taxon>Acidobacteriaceae</taxon>
        <taxon>Granulicella</taxon>
    </lineage>
</organism>
<dbReference type="InterPro" id="IPR002686">
    <property type="entry name" value="Transposase_17"/>
</dbReference>
<dbReference type="Pfam" id="PF01797">
    <property type="entry name" value="Y1_Tnp"/>
    <property type="match status" value="1"/>
</dbReference>
<gene>
    <name evidence="2" type="ORF">ACFQBQ_02870</name>
</gene>
<dbReference type="PANTHER" id="PTHR34322">
    <property type="entry name" value="TRANSPOSASE, Y1_TNP DOMAIN-CONTAINING"/>
    <property type="match status" value="1"/>
</dbReference>
<dbReference type="InterPro" id="IPR036515">
    <property type="entry name" value="Transposase_17_sf"/>
</dbReference>
<dbReference type="SMART" id="SM01321">
    <property type="entry name" value="Y1_Tnp"/>
    <property type="match status" value="1"/>
</dbReference>
<dbReference type="Proteomes" id="UP001596391">
    <property type="component" value="Unassembled WGS sequence"/>
</dbReference>
<reference evidence="3" key="1">
    <citation type="journal article" date="2019" name="Int. J. Syst. Evol. Microbiol.">
        <title>The Global Catalogue of Microorganisms (GCM) 10K type strain sequencing project: providing services to taxonomists for standard genome sequencing and annotation.</title>
        <authorList>
            <consortium name="The Broad Institute Genomics Platform"/>
            <consortium name="The Broad Institute Genome Sequencing Center for Infectious Disease"/>
            <person name="Wu L."/>
            <person name="Ma J."/>
        </authorList>
    </citation>
    <scope>NUCLEOTIDE SEQUENCE [LARGE SCALE GENOMIC DNA]</scope>
    <source>
        <strain evidence="3">CGMCC 1.16026</strain>
    </source>
</reference>
<proteinExistence type="predicted"/>
<name>A0ABW1Z6P9_9BACT</name>
<dbReference type="Gene3D" id="3.30.70.1290">
    <property type="entry name" value="Transposase IS200-like"/>
    <property type="match status" value="1"/>
</dbReference>
<evidence type="ECO:0000259" key="1">
    <source>
        <dbReference type="SMART" id="SM01321"/>
    </source>
</evidence>
<dbReference type="RefSeq" id="WP_263372478.1">
    <property type="nucleotide sequence ID" value="NZ_JAGSYD010000005.1"/>
</dbReference>
<comment type="caution">
    <text evidence="2">The sequence shown here is derived from an EMBL/GenBank/DDBJ whole genome shotgun (WGS) entry which is preliminary data.</text>
</comment>
<dbReference type="NCBIfam" id="NF047646">
    <property type="entry name" value="REP_Tyr_transpos"/>
    <property type="match status" value="1"/>
</dbReference>
<keyword evidence="3" id="KW-1185">Reference proteome</keyword>
<sequence length="173" mass="21064">MPTGLRRNQLNGANHFITFSCYQRLPFLASDHARTVFLEELERIRIRHGVRIFGYVLMPEHVHLLMSEPKKYVLATTLNVLKHETSQRLKTTQKQFWQRRYYDFNIETHDKFLEKLRYTHRNPVARGLVERPEEYRWSSFNHWATGQREIVEIESKWTWNKREREGIPHDTVW</sequence>
<dbReference type="EMBL" id="JBHSWI010000001">
    <property type="protein sequence ID" value="MFC6644548.1"/>
    <property type="molecule type" value="Genomic_DNA"/>
</dbReference>
<dbReference type="SUPFAM" id="SSF143422">
    <property type="entry name" value="Transposase IS200-like"/>
    <property type="match status" value="1"/>
</dbReference>
<evidence type="ECO:0000313" key="2">
    <source>
        <dbReference type="EMBL" id="MFC6644548.1"/>
    </source>
</evidence>
<accession>A0ABW1Z6P9</accession>
<dbReference type="PANTHER" id="PTHR34322:SF2">
    <property type="entry name" value="TRANSPOSASE IS200-LIKE DOMAIN-CONTAINING PROTEIN"/>
    <property type="match status" value="1"/>
</dbReference>
<dbReference type="PROSITE" id="PS51257">
    <property type="entry name" value="PROKAR_LIPOPROTEIN"/>
    <property type="match status" value="1"/>
</dbReference>
<evidence type="ECO:0000313" key="3">
    <source>
        <dbReference type="Proteomes" id="UP001596391"/>
    </source>
</evidence>
<feature type="domain" description="Transposase IS200-like" evidence="1">
    <location>
        <begin position="10"/>
        <end position="122"/>
    </location>
</feature>
<protein>
    <submittedName>
        <fullName evidence="2">Transposase</fullName>
    </submittedName>
</protein>